<dbReference type="PANTHER" id="PTHR12631:SF10">
    <property type="entry name" value="BETA-XYLOSIDASE-LIKE PROTEIN-RELATED"/>
    <property type="match status" value="1"/>
</dbReference>
<protein>
    <submittedName>
        <fullName evidence="2">Family 1 glycosylhydrolase</fullName>
    </submittedName>
</protein>
<feature type="compositionally biased region" description="Basic and acidic residues" evidence="1">
    <location>
        <begin position="381"/>
        <end position="393"/>
    </location>
</feature>
<gene>
    <name evidence="2" type="ORF">ACFSCW_10320</name>
</gene>
<dbReference type="Proteomes" id="UP001597115">
    <property type="component" value="Unassembled WGS sequence"/>
</dbReference>
<evidence type="ECO:0000256" key="1">
    <source>
        <dbReference type="SAM" id="MobiDB-lite"/>
    </source>
</evidence>
<sequence>MEVCGHYKHWRTDFELLDDIGLQYLRYGPPIHTTFLGPGKYDWEFADMTFAELRRRDITPIVDLCHFGVPDWIGNFQNTDFPELFADYAAAFAERFPWVQLYTPVNEMFICATFSARYGWWNEQLSGDRPFVTALKNIVKANVLAMQCILKRRADAIFIQSESSEYFHAENPAAIGPAEILNSMRFLSLDLNYGRRVDSEMYEYLFDNGMTKEEYHFFLGNRIKQHCILGNDYYWTNEHRVSADGHSVASGEVFGYSEITRQYYDRYRLPVMHTETNLIEGPNGDEAVHWLWKEWANVLRLRNEGIPTVGFTWYSLTDQVDWDCALREKRGTVNPLGLYDLDRNIRAVGRAYRQLIRDWRDVLPASSVCLVVPIVPPSHYDQMDQREAEREQRVVNLRPSATQQNPESG</sequence>
<name>A0ABW4I3Z6_9SPHN</name>
<comment type="caution">
    <text evidence="2">The sequence shown here is derived from an EMBL/GenBank/DDBJ whole genome shotgun (WGS) entry which is preliminary data.</text>
</comment>
<dbReference type="EMBL" id="JBHUDY010000001">
    <property type="protein sequence ID" value="MFD1612196.1"/>
    <property type="molecule type" value="Genomic_DNA"/>
</dbReference>
<feature type="region of interest" description="Disordered" evidence="1">
    <location>
        <begin position="381"/>
        <end position="409"/>
    </location>
</feature>
<accession>A0ABW4I3Z6</accession>
<evidence type="ECO:0000313" key="3">
    <source>
        <dbReference type="Proteomes" id="UP001597115"/>
    </source>
</evidence>
<dbReference type="Pfam" id="PF00232">
    <property type="entry name" value="Glyco_hydro_1"/>
    <property type="match status" value="1"/>
</dbReference>
<reference evidence="3" key="1">
    <citation type="journal article" date="2019" name="Int. J. Syst. Evol. Microbiol.">
        <title>The Global Catalogue of Microorganisms (GCM) 10K type strain sequencing project: providing services to taxonomists for standard genome sequencing and annotation.</title>
        <authorList>
            <consortium name="The Broad Institute Genomics Platform"/>
            <consortium name="The Broad Institute Genome Sequencing Center for Infectious Disease"/>
            <person name="Wu L."/>
            <person name="Ma J."/>
        </authorList>
    </citation>
    <scope>NUCLEOTIDE SEQUENCE [LARGE SCALE GENOMIC DNA]</scope>
    <source>
        <strain evidence="3">CGMCC 1.16275</strain>
    </source>
</reference>
<dbReference type="RefSeq" id="WP_380890093.1">
    <property type="nucleotide sequence ID" value="NZ_JBHUDY010000001.1"/>
</dbReference>
<dbReference type="InterPro" id="IPR017853">
    <property type="entry name" value="GH"/>
</dbReference>
<dbReference type="InterPro" id="IPR051923">
    <property type="entry name" value="Glycosyl_Hydrolase_39"/>
</dbReference>
<dbReference type="InterPro" id="IPR001360">
    <property type="entry name" value="Glyco_hydro_1"/>
</dbReference>
<feature type="compositionally biased region" description="Polar residues" evidence="1">
    <location>
        <begin position="399"/>
        <end position="409"/>
    </location>
</feature>
<dbReference type="Gene3D" id="3.20.20.80">
    <property type="entry name" value="Glycosidases"/>
    <property type="match status" value="1"/>
</dbReference>
<dbReference type="SUPFAM" id="SSF51445">
    <property type="entry name" value="(Trans)glycosidases"/>
    <property type="match status" value="1"/>
</dbReference>
<dbReference type="PANTHER" id="PTHR12631">
    <property type="entry name" value="ALPHA-L-IDURONIDASE"/>
    <property type="match status" value="1"/>
</dbReference>
<proteinExistence type="predicted"/>
<organism evidence="2 3">
    <name type="scientific">Sphingomonas tabacisoli</name>
    <dbReference type="NCBI Taxonomy" id="2249466"/>
    <lineage>
        <taxon>Bacteria</taxon>
        <taxon>Pseudomonadati</taxon>
        <taxon>Pseudomonadota</taxon>
        <taxon>Alphaproteobacteria</taxon>
        <taxon>Sphingomonadales</taxon>
        <taxon>Sphingomonadaceae</taxon>
        <taxon>Sphingomonas</taxon>
    </lineage>
</organism>
<evidence type="ECO:0000313" key="2">
    <source>
        <dbReference type="EMBL" id="MFD1612196.1"/>
    </source>
</evidence>
<keyword evidence="3" id="KW-1185">Reference proteome</keyword>